<feature type="domain" description="Major facilitator superfamily (MFS) profile" evidence="9">
    <location>
        <begin position="286"/>
        <end position="809"/>
    </location>
</feature>
<dbReference type="Pfam" id="PF00083">
    <property type="entry name" value="Sugar_tr"/>
    <property type="match status" value="1"/>
</dbReference>
<dbReference type="AlphaFoldDB" id="A0A2J8A363"/>
<dbReference type="GO" id="GO:0022857">
    <property type="term" value="F:transmembrane transporter activity"/>
    <property type="evidence" value="ECO:0007669"/>
    <property type="project" value="InterPro"/>
</dbReference>
<dbReference type="InterPro" id="IPR001608">
    <property type="entry name" value="Ala_racemase_N"/>
</dbReference>
<dbReference type="OrthoDB" id="10264196at2759"/>
<keyword evidence="4 8" id="KW-1133">Transmembrane helix</keyword>
<keyword evidence="11" id="KW-1185">Reference proteome</keyword>
<dbReference type="Gene3D" id="3.20.20.10">
    <property type="entry name" value="Alanine racemase"/>
    <property type="match status" value="1"/>
</dbReference>
<dbReference type="InterPro" id="IPR005828">
    <property type="entry name" value="MFS_sugar_transport-like"/>
</dbReference>
<dbReference type="InterPro" id="IPR011078">
    <property type="entry name" value="PyrdxlP_homeostasis"/>
</dbReference>
<gene>
    <name evidence="10" type="ORF">TSOC_006624</name>
</gene>
<keyword evidence="3 6" id="KW-0663">Pyridoxal phosphate</keyword>
<dbReference type="PROSITE" id="PS50850">
    <property type="entry name" value="MFS"/>
    <property type="match status" value="1"/>
</dbReference>
<feature type="transmembrane region" description="Helical" evidence="8">
    <location>
        <begin position="696"/>
        <end position="716"/>
    </location>
</feature>
<feature type="transmembrane region" description="Helical" evidence="8">
    <location>
        <begin position="238"/>
        <end position="260"/>
    </location>
</feature>
<comment type="function">
    <text evidence="6">Pyridoxal 5'-phosphate (PLP)-binding protein, which may be involved in intracellular homeostatic regulation of pyridoxal 5'-phosphate (PLP), the active form of vitamin B6.</text>
</comment>
<evidence type="ECO:0000256" key="4">
    <source>
        <dbReference type="ARBA" id="ARBA00022989"/>
    </source>
</evidence>
<dbReference type="InterPro" id="IPR029066">
    <property type="entry name" value="PLP-binding_barrel"/>
</dbReference>
<protein>
    <recommendedName>
        <fullName evidence="6">Pyridoxal phosphate homeostasis protein</fullName>
        <shortName evidence="6">PLP homeostasis protein</shortName>
    </recommendedName>
</protein>
<evidence type="ECO:0000256" key="8">
    <source>
        <dbReference type="SAM" id="Phobius"/>
    </source>
</evidence>
<keyword evidence="2 8" id="KW-0812">Transmembrane</keyword>
<dbReference type="EMBL" id="PGGS01000205">
    <property type="protein sequence ID" value="PNH06959.1"/>
    <property type="molecule type" value="Genomic_DNA"/>
</dbReference>
<evidence type="ECO:0000313" key="11">
    <source>
        <dbReference type="Proteomes" id="UP000236333"/>
    </source>
</evidence>
<feature type="transmembrane region" description="Helical" evidence="8">
    <location>
        <begin position="333"/>
        <end position="354"/>
    </location>
</feature>
<organism evidence="10 11">
    <name type="scientific">Tetrabaena socialis</name>
    <dbReference type="NCBI Taxonomy" id="47790"/>
    <lineage>
        <taxon>Eukaryota</taxon>
        <taxon>Viridiplantae</taxon>
        <taxon>Chlorophyta</taxon>
        <taxon>core chlorophytes</taxon>
        <taxon>Chlorophyceae</taxon>
        <taxon>CS clade</taxon>
        <taxon>Chlamydomonadales</taxon>
        <taxon>Tetrabaenaceae</taxon>
        <taxon>Tetrabaena</taxon>
    </lineage>
</organism>
<comment type="caution">
    <text evidence="10">The sequence shown here is derived from an EMBL/GenBank/DDBJ whole genome shotgun (WGS) entry which is preliminary data.</text>
</comment>
<dbReference type="PANTHER" id="PTHR10146">
    <property type="entry name" value="PROLINE SYNTHETASE CO-TRANSCRIBED BACTERIAL HOMOLOG PROTEIN"/>
    <property type="match status" value="1"/>
</dbReference>
<evidence type="ECO:0000259" key="9">
    <source>
        <dbReference type="PROSITE" id="PS50850"/>
    </source>
</evidence>
<feature type="transmembrane region" description="Helical" evidence="8">
    <location>
        <begin position="443"/>
        <end position="465"/>
    </location>
</feature>
<dbReference type="NCBIfam" id="TIGR00044">
    <property type="entry name" value="YggS family pyridoxal phosphate-dependent enzyme"/>
    <property type="match status" value="1"/>
</dbReference>
<sequence length="872" mass="90654">MADRTVAVALQDVLSRVKQAAERAGRAQVRLVAVSKTKPVEALQEAYDAGQRVFGENYVQEMLDKAPALPRDVRWHFIGHLQSNKVKAVVDNMPNLCMVETVDSTKLADKLSRAWEQAGRAEPLAVMVQINTSGEESKYGVDPGECVALARHIAKSCPKLRLAGLMTIGQPDYSSRPENFQCLAECRARIAADLGLEPEQLELSMGMSGDFEQALSLDDLFEGELAGGWRGGFGPAQFLVLLAAGASYASMGCVMFLMSFTTVAPSAAWSCTDPADAACAAARGGKVAAAAAGGTAGGAELGRAFCGLERSQYVWLNPGASVNTEFDLVCGQAWKASVLETAFFAGFVIGNAVFGPFADRHGRRMTLLLCAAATATLTALSASPLVAAGPGVPHTAATASAYDSGYWVHLVLRAASGGACAGQALGAYVLATELVGPAWRGAAGMLTQACYILGEFLLVGLSLALPPWRHLTLAVALCCAGVLLLAPCVPESPRWLLLHGRPAQAHAALLWVARWNGCRRVPRLACTSSGEVLLLPPLHDELKRVHEALAPAAPPHAAACSLPAERSDAEGAEAAPLLGDSCSSSRSGTPPDARGAAAPPFCGVQTPLPLAGASAPPDTSSPPSLMTAMLHPATRRLLLSACFTMFSLSVAYFGVTLILGSLSGSLHLNFFLMAAAELPGYLAIAATTDRLGRRVVIGGGTALAGVACLACALTSAGPLQVILAMLGKLGCSGAWAVGLTFASELFPTSLRSGALAVASQSGDLGGLVTPLLLLLGDATGTGNRLPFMVMAALASLSVVLVSRLPETRGMPQLDTFEELIAWLRVRGHATDDGQLESGAATEDYMKSFRSSTRLEECVALVSVGPSHEASSR</sequence>
<dbReference type="CDD" id="cd06822">
    <property type="entry name" value="PLPDE_III_YBL036c_euk"/>
    <property type="match status" value="1"/>
</dbReference>
<dbReference type="InterPro" id="IPR036259">
    <property type="entry name" value="MFS_trans_sf"/>
</dbReference>
<feature type="transmembrane region" description="Helical" evidence="8">
    <location>
        <begin position="471"/>
        <end position="489"/>
    </location>
</feature>
<proteinExistence type="inferred from homology"/>
<name>A0A2J8A363_9CHLO</name>
<dbReference type="SUPFAM" id="SSF51419">
    <property type="entry name" value="PLP-binding barrel"/>
    <property type="match status" value="1"/>
</dbReference>
<comment type="subcellular location">
    <subcellularLocation>
        <location evidence="1">Membrane</location>
        <topology evidence="1">Multi-pass membrane protein</topology>
    </subcellularLocation>
</comment>
<feature type="region of interest" description="Disordered" evidence="7">
    <location>
        <begin position="576"/>
        <end position="598"/>
    </location>
</feature>
<dbReference type="InterPro" id="IPR011701">
    <property type="entry name" value="MFS"/>
</dbReference>
<dbReference type="GO" id="GO:0016020">
    <property type="term" value="C:membrane"/>
    <property type="evidence" value="ECO:0007669"/>
    <property type="project" value="UniProtKB-SubCell"/>
</dbReference>
<dbReference type="Pfam" id="PF07690">
    <property type="entry name" value="MFS_1"/>
    <property type="match status" value="1"/>
</dbReference>
<dbReference type="HAMAP" id="MF_02087">
    <property type="entry name" value="PLP_homeostasis"/>
    <property type="match status" value="1"/>
</dbReference>
<reference evidence="10 11" key="1">
    <citation type="journal article" date="2017" name="Mol. Biol. Evol.">
        <title>The 4-celled Tetrabaena socialis nuclear genome reveals the essential components for genetic control of cell number at the origin of multicellularity in the volvocine lineage.</title>
        <authorList>
            <person name="Featherston J."/>
            <person name="Arakaki Y."/>
            <person name="Hanschen E.R."/>
            <person name="Ferris P.J."/>
            <person name="Michod R.E."/>
            <person name="Olson B.J.S.C."/>
            <person name="Nozaki H."/>
            <person name="Durand P.M."/>
        </authorList>
    </citation>
    <scope>NUCLEOTIDE SEQUENCE [LARGE SCALE GENOMIC DNA]</scope>
    <source>
        <strain evidence="10 11">NIES-571</strain>
    </source>
</reference>
<dbReference type="FunFam" id="3.20.20.10:FF:000018">
    <property type="entry name" value="Pyridoxal phosphate homeostasis protein"/>
    <property type="match status" value="1"/>
</dbReference>
<evidence type="ECO:0000313" key="10">
    <source>
        <dbReference type="EMBL" id="PNH06959.1"/>
    </source>
</evidence>
<dbReference type="SUPFAM" id="SSF103473">
    <property type="entry name" value="MFS general substrate transporter"/>
    <property type="match status" value="1"/>
</dbReference>
<dbReference type="Gene3D" id="1.20.1250.20">
    <property type="entry name" value="MFS general substrate transporter like domains"/>
    <property type="match status" value="1"/>
</dbReference>
<keyword evidence="5 8" id="KW-0472">Membrane</keyword>
<feature type="transmembrane region" description="Helical" evidence="8">
    <location>
        <begin position="637"/>
        <end position="660"/>
    </location>
</feature>
<dbReference type="PROSITE" id="PS01211">
    <property type="entry name" value="UPF0001"/>
    <property type="match status" value="1"/>
</dbReference>
<evidence type="ECO:0000256" key="3">
    <source>
        <dbReference type="ARBA" id="ARBA00022898"/>
    </source>
</evidence>
<feature type="modified residue" description="N6-(pyridoxal phosphate)lysine" evidence="6">
    <location>
        <position position="36"/>
    </location>
</feature>
<feature type="transmembrane region" description="Helical" evidence="8">
    <location>
        <begin position="406"/>
        <end position="431"/>
    </location>
</feature>
<feature type="transmembrane region" description="Helical" evidence="8">
    <location>
        <begin position="666"/>
        <end position="684"/>
    </location>
</feature>
<evidence type="ECO:0000256" key="5">
    <source>
        <dbReference type="ARBA" id="ARBA00023136"/>
    </source>
</evidence>
<evidence type="ECO:0000256" key="6">
    <source>
        <dbReference type="HAMAP-Rule" id="MF_03225"/>
    </source>
</evidence>
<dbReference type="Proteomes" id="UP000236333">
    <property type="component" value="Unassembled WGS sequence"/>
</dbReference>
<evidence type="ECO:0000256" key="7">
    <source>
        <dbReference type="SAM" id="MobiDB-lite"/>
    </source>
</evidence>
<dbReference type="Pfam" id="PF01168">
    <property type="entry name" value="Ala_racemase_N"/>
    <property type="match status" value="1"/>
</dbReference>
<dbReference type="GO" id="GO:0030170">
    <property type="term" value="F:pyridoxal phosphate binding"/>
    <property type="evidence" value="ECO:0007669"/>
    <property type="project" value="UniProtKB-UniRule"/>
</dbReference>
<comment type="similarity">
    <text evidence="6">Belongs to the pyridoxal phosphate-binding protein YggS/PROSC family.</text>
</comment>
<feature type="transmembrane region" description="Helical" evidence="8">
    <location>
        <begin position="366"/>
        <end position="386"/>
    </location>
</feature>
<evidence type="ECO:0000256" key="1">
    <source>
        <dbReference type="ARBA" id="ARBA00004141"/>
    </source>
</evidence>
<accession>A0A2J8A363</accession>
<dbReference type="PANTHER" id="PTHR10146:SF14">
    <property type="entry name" value="PYRIDOXAL PHOSPHATE HOMEOSTASIS PROTEIN"/>
    <property type="match status" value="1"/>
</dbReference>
<evidence type="ECO:0000256" key="2">
    <source>
        <dbReference type="ARBA" id="ARBA00022692"/>
    </source>
</evidence>
<dbReference type="InterPro" id="IPR020846">
    <property type="entry name" value="MFS_dom"/>
</dbReference>